<keyword evidence="6 9" id="KW-1133">Transmembrane helix</keyword>
<evidence type="ECO:0000256" key="8">
    <source>
        <dbReference type="ARBA" id="ARBA00037998"/>
    </source>
</evidence>
<keyword evidence="3" id="KW-1003">Cell membrane</keyword>
<dbReference type="PANTHER" id="PTHR11795:SF445">
    <property type="entry name" value="AMINO ACID ABC TRANSPORTER PERMEASE PROTEIN"/>
    <property type="match status" value="1"/>
</dbReference>
<evidence type="ECO:0000313" key="11">
    <source>
        <dbReference type="Proteomes" id="UP000000346"/>
    </source>
</evidence>
<reference evidence="10 11" key="1">
    <citation type="journal article" date="2010" name="Appl. Environ. Microbiol.">
        <title>The genome sequence of the crenarchaeon Acidilobus saccharovorans supports a new order, Acidilobales, and suggests an important ecological role in terrestrial acidic hot springs.</title>
        <authorList>
            <person name="Mardanov A.V."/>
            <person name="Svetlitchnyi V.A."/>
            <person name="Beletsky A.V."/>
            <person name="Prokofeva M.I."/>
            <person name="Bonch-Osmolovskaya E.A."/>
            <person name="Ravin N.V."/>
            <person name="Skryabin K.G."/>
        </authorList>
    </citation>
    <scope>NUCLEOTIDE SEQUENCE [LARGE SCALE GENOMIC DNA]</scope>
    <source>
        <strain evidence="11">DSM 16705 / JCM 18335 / VKM B-2471 / 345-15</strain>
    </source>
</reference>
<feature type="transmembrane region" description="Helical" evidence="9">
    <location>
        <begin position="6"/>
        <end position="28"/>
    </location>
</feature>
<feature type="transmembrane region" description="Helical" evidence="9">
    <location>
        <begin position="267"/>
        <end position="290"/>
    </location>
</feature>
<dbReference type="PANTHER" id="PTHR11795">
    <property type="entry name" value="BRANCHED-CHAIN AMINO ACID TRANSPORT SYSTEM PERMEASE PROTEIN LIVH"/>
    <property type="match status" value="1"/>
</dbReference>
<dbReference type="GeneID" id="9499034"/>
<dbReference type="InterPro" id="IPR052157">
    <property type="entry name" value="BCAA_transport_permease"/>
</dbReference>
<dbReference type="AlphaFoldDB" id="D9Q1L7"/>
<dbReference type="KEGG" id="asc:ASAC_0799"/>
<feature type="transmembrane region" description="Helical" evidence="9">
    <location>
        <begin position="40"/>
        <end position="60"/>
    </location>
</feature>
<feature type="transmembrane region" description="Helical" evidence="9">
    <location>
        <begin position="98"/>
        <end position="119"/>
    </location>
</feature>
<dbReference type="EMBL" id="CP001742">
    <property type="protein sequence ID" value="ADL19205.1"/>
    <property type="molecule type" value="Genomic_DNA"/>
</dbReference>
<dbReference type="RefSeq" id="WP_013266717.1">
    <property type="nucleotide sequence ID" value="NC_014374.1"/>
</dbReference>
<evidence type="ECO:0000256" key="4">
    <source>
        <dbReference type="ARBA" id="ARBA00022692"/>
    </source>
</evidence>
<dbReference type="Proteomes" id="UP000000346">
    <property type="component" value="Chromosome"/>
</dbReference>
<evidence type="ECO:0000256" key="7">
    <source>
        <dbReference type="ARBA" id="ARBA00023136"/>
    </source>
</evidence>
<accession>D9Q1L7</accession>
<feature type="transmembrane region" description="Helical" evidence="9">
    <location>
        <begin position="66"/>
        <end position="86"/>
    </location>
</feature>
<dbReference type="GO" id="GO:0022857">
    <property type="term" value="F:transmembrane transporter activity"/>
    <property type="evidence" value="ECO:0007669"/>
    <property type="project" value="InterPro"/>
</dbReference>
<keyword evidence="7 9" id="KW-0472">Membrane</keyword>
<keyword evidence="4 9" id="KW-0812">Transmembrane</keyword>
<dbReference type="Pfam" id="PF02653">
    <property type="entry name" value="BPD_transp_2"/>
    <property type="match status" value="1"/>
</dbReference>
<name>D9Q1L7_ACIS3</name>
<dbReference type="InterPro" id="IPR001851">
    <property type="entry name" value="ABC_transp_permease"/>
</dbReference>
<dbReference type="InParanoid" id="D9Q1L7"/>
<gene>
    <name evidence="10" type="ordered locus">ASAC_0799</name>
</gene>
<keyword evidence="11" id="KW-1185">Reference proteome</keyword>
<dbReference type="eggNOG" id="arCOG01270">
    <property type="taxonomic scope" value="Archaea"/>
</dbReference>
<protein>
    <submittedName>
        <fullName evidence="10">Branched-chain amino acid ABC transporter, permease protein</fullName>
    </submittedName>
</protein>
<keyword evidence="2" id="KW-0813">Transport</keyword>
<feature type="transmembrane region" description="Helical" evidence="9">
    <location>
        <begin position="193"/>
        <end position="212"/>
    </location>
</feature>
<evidence type="ECO:0000256" key="9">
    <source>
        <dbReference type="SAM" id="Phobius"/>
    </source>
</evidence>
<proteinExistence type="inferred from homology"/>
<dbReference type="HOGENOM" id="CLU_039929_2_0_2"/>
<keyword evidence="5" id="KW-0029">Amino-acid transport</keyword>
<organism evidence="10 11">
    <name type="scientific">Acidilobus saccharovorans (strain DSM 16705 / JCM 18335 / VKM B-2471 / 345-15)</name>
    <dbReference type="NCBI Taxonomy" id="666510"/>
    <lineage>
        <taxon>Archaea</taxon>
        <taxon>Thermoproteota</taxon>
        <taxon>Thermoprotei</taxon>
        <taxon>Acidilobales</taxon>
        <taxon>Acidilobaceae</taxon>
        <taxon>Acidilobus</taxon>
    </lineage>
</organism>
<dbReference type="GO" id="GO:0005886">
    <property type="term" value="C:plasma membrane"/>
    <property type="evidence" value="ECO:0007669"/>
    <property type="project" value="UniProtKB-SubCell"/>
</dbReference>
<dbReference type="CDD" id="cd06582">
    <property type="entry name" value="TM_PBP1_LivH_like"/>
    <property type="match status" value="1"/>
</dbReference>
<comment type="similarity">
    <text evidence="8">Belongs to the binding-protein-dependent transport system permease family. LivHM subfamily.</text>
</comment>
<dbReference type="FunCoup" id="D9Q1L7">
    <property type="interactions" value="34"/>
</dbReference>
<evidence type="ECO:0000256" key="1">
    <source>
        <dbReference type="ARBA" id="ARBA00004651"/>
    </source>
</evidence>
<comment type="subcellular location">
    <subcellularLocation>
        <location evidence="1">Cell membrane</location>
        <topology evidence="1">Multi-pass membrane protein</topology>
    </subcellularLocation>
</comment>
<dbReference type="STRING" id="666510.ASAC_0799"/>
<evidence type="ECO:0000256" key="6">
    <source>
        <dbReference type="ARBA" id="ARBA00022989"/>
    </source>
</evidence>
<feature type="transmembrane region" description="Helical" evidence="9">
    <location>
        <begin position="146"/>
        <end position="165"/>
    </location>
</feature>
<evidence type="ECO:0000256" key="2">
    <source>
        <dbReference type="ARBA" id="ARBA00022448"/>
    </source>
</evidence>
<evidence type="ECO:0000256" key="5">
    <source>
        <dbReference type="ARBA" id="ARBA00022970"/>
    </source>
</evidence>
<evidence type="ECO:0000256" key="3">
    <source>
        <dbReference type="ARBA" id="ARBA00022475"/>
    </source>
</evidence>
<sequence length="296" mass="31092">MNAGPLVGYALVVGLLEGLYFAFMALGLNLVFGVVRMVNIAHGDLIVMGGYLAFVLFSAFKLNSLGSMVAAFLLFFVVGIALYYVLVPRLQGSSDPEMFSFIAFFGISMFIEAIATLIFGEYPLSLPFSALLGGSVEFMGHGIPKAFIVMAGVSAAVLVLTYYYLEMTGLGRATRAMMQNPEQSAALGVNSKLVALFAFSYGIALAGAAGAFTPYVFGNIYAAAGTQITAIAFTIVIIGALGNPLSTVIGGLIFGVFYQVLEVFVPSLAYAIVFIALLAIIVAKPGGLLGGEQREV</sequence>
<dbReference type="GO" id="GO:0006865">
    <property type="term" value="P:amino acid transport"/>
    <property type="evidence" value="ECO:0007669"/>
    <property type="project" value="UniProtKB-KW"/>
</dbReference>
<evidence type="ECO:0000313" key="10">
    <source>
        <dbReference type="EMBL" id="ADL19205.1"/>
    </source>
</evidence>